<dbReference type="AlphaFoldDB" id="A0A9P9EKY6"/>
<dbReference type="Proteomes" id="UP000717696">
    <property type="component" value="Unassembled WGS sequence"/>
</dbReference>
<name>A0A9P9EKY6_9HYPO</name>
<organism evidence="3 4">
    <name type="scientific">Dactylonectria estremocensis</name>
    <dbReference type="NCBI Taxonomy" id="1079267"/>
    <lineage>
        <taxon>Eukaryota</taxon>
        <taxon>Fungi</taxon>
        <taxon>Dikarya</taxon>
        <taxon>Ascomycota</taxon>
        <taxon>Pezizomycotina</taxon>
        <taxon>Sordariomycetes</taxon>
        <taxon>Hypocreomycetidae</taxon>
        <taxon>Hypocreales</taxon>
        <taxon>Nectriaceae</taxon>
        <taxon>Dactylonectria</taxon>
    </lineage>
</organism>
<keyword evidence="4" id="KW-1185">Reference proteome</keyword>
<keyword evidence="2" id="KW-0472">Membrane</keyword>
<evidence type="ECO:0000256" key="1">
    <source>
        <dbReference type="SAM" id="MobiDB-lite"/>
    </source>
</evidence>
<sequence length="214" mass="23732">MRVTCVEMAPLPRIPRQLLDRINRAQTSFRSSSVRAFSTTTALGHASPLSKPSKAPLAANTASRSREAQTRLSQARQSSIPGPTIRITPTSKTARPAPSPASPSNLTTPRPIQQAPTAPRPTKEAIRAAEEREVTLRAGRLKRAKQRGADAIELHKEEVAKTEYQKRSQAIKRIWTISIMMMPVILVTSYYLFGRFVLGNEVKPLPEKTRKDDD</sequence>
<feature type="compositionally biased region" description="Polar residues" evidence="1">
    <location>
        <begin position="70"/>
        <end position="81"/>
    </location>
</feature>
<evidence type="ECO:0000313" key="4">
    <source>
        <dbReference type="Proteomes" id="UP000717696"/>
    </source>
</evidence>
<feature type="transmembrane region" description="Helical" evidence="2">
    <location>
        <begin position="174"/>
        <end position="193"/>
    </location>
</feature>
<evidence type="ECO:0000313" key="3">
    <source>
        <dbReference type="EMBL" id="KAH7140085.1"/>
    </source>
</evidence>
<dbReference type="EMBL" id="JAGMUU010000013">
    <property type="protein sequence ID" value="KAH7140085.1"/>
    <property type="molecule type" value="Genomic_DNA"/>
</dbReference>
<reference evidence="3" key="1">
    <citation type="journal article" date="2021" name="Nat. Commun.">
        <title>Genetic determinants of endophytism in the Arabidopsis root mycobiome.</title>
        <authorList>
            <person name="Mesny F."/>
            <person name="Miyauchi S."/>
            <person name="Thiergart T."/>
            <person name="Pickel B."/>
            <person name="Atanasova L."/>
            <person name="Karlsson M."/>
            <person name="Huettel B."/>
            <person name="Barry K.W."/>
            <person name="Haridas S."/>
            <person name="Chen C."/>
            <person name="Bauer D."/>
            <person name="Andreopoulos W."/>
            <person name="Pangilinan J."/>
            <person name="LaButti K."/>
            <person name="Riley R."/>
            <person name="Lipzen A."/>
            <person name="Clum A."/>
            <person name="Drula E."/>
            <person name="Henrissat B."/>
            <person name="Kohler A."/>
            <person name="Grigoriev I.V."/>
            <person name="Martin F.M."/>
            <person name="Hacquard S."/>
        </authorList>
    </citation>
    <scope>NUCLEOTIDE SEQUENCE</scope>
    <source>
        <strain evidence="3">MPI-CAGE-AT-0021</strain>
    </source>
</reference>
<proteinExistence type="predicted"/>
<feature type="region of interest" description="Disordered" evidence="1">
    <location>
        <begin position="43"/>
        <end position="125"/>
    </location>
</feature>
<protein>
    <submittedName>
        <fullName evidence="3">Uncharacterized protein</fullName>
    </submittedName>
</protein>
<comment type="caution">
    <text evidence="3">The sequence shown here is derived from an EMBL/GenBank/DDBJ whole genome shotgun (WGS) entry which is preliminary data.</text>
</comment>
<keyword evidence="2" id="KW-1133">Transmembrane helix</keyword>
<accession>A0A9P9EKY6</accession>
<keyword evidence="2" id="KW-0812">Transmembrane</keyword>
<evidence type="ECO:0000256" key="2">
    <source>
        <dbReference type="SAM" id="Phobius"/>
    </source>
</evidence>
<dbReference type="OrthoDB" id="3784821at2759"/>
<gene>
    <name evidence="3" type="ORF">B0J13DRAFT_60768</name>
</gene>
<feature type="compositionally biased region" description="Low complexity" evidence="1">
    <location>
        <begin position="88"/>
        <end position="109"/>
    </location>
</feature>